<dbReference type="Pfam" id="PF10250">
    <property type="entry name" value="O-FucT"/>
    <property type="match status" value="1"/>
</dbReference>
<evidence type="ECO:0000256" key="1">
    <source>
        <dbReference type="ARBA" id="ARBA00004606"/>
    </source>
</evidence>
<keyword evidence="9 14" id="KW-0472">Membrane</keyword>
<evidence type="ECO:0000256" key="12">
    <source>
        <dbReference type="ARBA" id="ARBA00023277"/>
    </source>
</evidence>
<evidence type="ECO:0000256" key="11">
    <source>
        <dbReference type="ARBA" id="ARBA00023253"/>
    </source>
</evidence>
<evidence type="ECO:0000313" key="15">
    <source>
        <dbReference type="EMBL" id="KAF6147178.1"/>
    </source>
</evidence>
<keyword evidence="7" id="KW-0735">Signal-anchor</keyword>
<evidence type="ECO:0000313" key="16">
    <source>
        <dbReference type="Proteomes" id="UP000541444"/>
    </source>
</evidence>
<sequence>MMCIVSYLPSTHLMSRPVEEKRTPPNESPRWNRESYLKRLKRDGVLLLRGSDSRLSKDIPSDLQKLRCKRMRSKGPDIALYLQMEKDVWVRTECLPGLSHKYDEIIRGERKLQPELLTGRSNMTSHDRKLAGLCPLNTLDVTRYKPVTTNFQIYQYSIGLISYILNFFSLMYFLRLLKALRAPRKVKIYIVQALFYTCILINI</sequence>
<evidence type="ECO:0000256" key="8">
    <source>
        <dbReference type="ARBA" id="ARBA00022989"/>
    </source>
</evidence>
<dbReference type="GO" id="GO:0005737">
    <property type="term" value="C:cytoplasm"/>
    <property type="evidence" value="ECO:0007669"/>
    <property type="project" value="TreeGrafter"/>
</dbReference>
<comment type="subcellular location">
    <subcellularLocation>
        <location evidence="1">Membrane</location>
        <topology evidence="1">Single-pass type II membrane protein</topology>
    </subcellularLocation>
</comment>
<dbReference type="AlphaFoldDB" id="A0A7J7LXA8"/>
<comment type="caution">
    <text evidence="15">The sequence shown here is derived from an EMBL/GenBank/DDBJ whole genome shotgun (WGS) entry which is preliminary data.</text>
</comment>
<evidence type="ECO:0000256" key="4">
    <source>
        <dbReference type="ARBA" id="ARBA00022676"/>
    </source>
</evidence>
<evidence type="ECO:0000256" key="5">
    <source>
        <dbReference type="ARBA" id="ARBA00022679"/>
    </source>
</evidence>
<reference evidence="15 16" key="1">
    <citation type="journal article" date="2020" name="IScience">
        <title>Genome Sequencing of the Endangered Kingdonia uniflora (Circaeasteraceae, Ranunculales) Reveals Potential Mechanisms of Evolutionary Specialization.</title>
        <authorList>
            <person name="Sun Y."/>
            <person name="Deng T."/>
            <person name="Zhang A."/>
            <person name="Moore M.J."/>
            <person name="Landis J.B."/>
            <person name="Lin N."/>
            <person name="Zhang H."/>
            <person name="Zhang X."/>
            <person name="Huang J."/>
            <person name="Zhang X."/>
            <person name="Sun H."/>
            <person name="Wang H."/>
        </authorList>
    </citation>
    <scope>NUCLEOTIDE SEQUENCE [LARGE SCALE GENOMIC DNA]</scope>
    <source>
        <strain evidence="15">TB1705</strain>
        <tissue evidence="15">Leaf</tissue>
    </source>
</reference>
<protein>
    <recommendedName>
        <fullName evidence="13">O-fucosyltransferase family protein</fullName>
    </recommendedName>
</protein>
<dbReference type="OrthoDB" id="2016498at2759"/>
<dbReference type="Proteomes" id="UP000541444">
    <property type="component" value="Unassembled WGS sequence"/>
</dbReference>
<dbReference type="PANTHER" id="PTHR31741">
    <property type="entry name" value="OS02G0726500 PROTEIN-RELATED"/>
    <property type="match status" value="1"/>
</dbReference>
<evidence type="ECO:0000256" key="10">
    <source>
        <dbReference type="ARBA" id="ARBA00023180"/>
    </source>
</evidence>
<evidence type="ECO:0000256" key="14">
    <source>
        <dbReference type="SAM" id="Phobius"/>
    </source>
</evidence>
<evidence type="ECO:0000256" key="13">
    <source>
        <dbReference type="ARBA" id="ARBA00030350"/>
    </source>
</evidence>
<comment type="pathway">
    <text evidence="2">Glycan metabolism.</text>
</comment>
<organism evidence="15 16">
    <name type="scientific">Kingdonia uniflora</name>
    <dbReference type="NCBI Taxonomy" id="39325"/>
    <lineage>
        <taxon>Eukaryota</taxon>
        <taxon>Viridiplantae</taxon>
        <taxon>Streptophyta</taxon>
        <taxon>Embryophyta</taxon>
        <taxon>Tracheophyta</taxon>
        <taxon>Spermatophyta</taxon>
        <taxon>Magnoliopsida</taxon>
        <taxon>Ranunculales</taxon>
        <taxon>Circaeasteraceae</taxon>
        <taxon>Kingdonia</taxon>
    </lineage>
</organism>
<keyword evidence="16" id="KW-1185">Reference proteome</keyword>
<keyword evidence="4" id="KW-0328">Glycosyltransferase</keyword>
<proteinExistence type="inferred from homology"/>
<keyword evidence="6 14" id="KW-0812">Transmembrane</keyword>
<gene>
    <name evidence="15" type="ORF">GIB67_003946</name>
</gene>
<evidence type="ECO:0000256" key="2">
    <source>
        <dbReference type="ARBA" id="ARBA00004881"/>
    </source>
</evidence>
<dbReference type="EMBL" id="JACGCM010001940">
    <property type="protein sequence ID" value="KAF6147178.1"/>
    <property type="molecule type" value="Genomic_DNA"/>
</dbReference>
<evidence type="ECO:0000256" key="9">
    <source>
        <dbReference type="ARBA" id="ARBA00023136"/>
    </source>
</evidence>
<comment type="similarity">
    <text evidence="3">Belongs to the glycosyltransferase GT106 family.</text>
</comment>
<keyword evidence="10" id="KW-0325">Glycoprotein</keyword>
<accession>A0A7J7LXA8</accession>
<evidence type="ECO:0000256" key="3">
    <source>
        <dbReference type="ARBA" id="ARBA00007737"/>
    </source>
</evidence>
<dbReference type="InterPro" id="IPR019378">
    <property type="entry name" value="GDP-Fuc_O-FucTrfase"/>
</dbReference>
<evidence type="ECO:0000256" key="6">
    <source>
        <dbReference type="ARBA" id="ARBA00022692"/>
    </source>
</evidence>
<dbReference type="PANTHER" id="PTHR31741:SF66">
    <property type="entry name" value="O-FUCOSYLTRANSFERASE 20"/>
    <property type="match status" value="1"/>
</dbReference>
<keyword evidence="11" id="KW-0294">Fucose metabolism</keyword>
<keyword evidence="12" id="KW-0119">Carbohydrate metabolism</keyword>
<keyword evidence="8 14" id="KW-1133">Transmembrane helix</keyword>
<keyword evidence="5" id="KW-0808">Transferase</keyword>
<feature type="transmembrane region" description="Helical" evidence="14">
    <location>
        <begin position="153"/>
        <end position="174"/>
    </location>
</feature>
<evidence type="ECO:0000256" key="7">
    <source>
        <dbReference type="ARBA" id="ARBA00022968"/>
    </source>
</evidence>
<name>A0A7J7LXA8_9MAGN</name>